<sequence>MAKHPRIRQQNIAVFGESGSGKTVLVSSFYGRTQEGSHKNDLWDLVADKGGQGIRLYQNYLGMRDSAKTPMTNRFLNTTYDFSVKLKAGEGDEEKSRPFDELRLAWHDYPGEWFQDDPSSEEENLHRIDTFRTLLSSDVALLLVDGQKLLDHRGEEERYLKSLFHNFRQALVRLKGPLLSDDGPLIEFPRIWILSLSKADLLPDWDVNTFRDLVILKAADDIEQLRSTIADIIVTPDALSIGEDFMLLSSAKFELKADSAEPVEIDLKQRIGLDLVLPIASLLPLERRVLWEERMKLPWKVANTLADGADVIAAALTDTKFTGFEKLLRMVTKNDAQAAFVAKVLPAAFASAIKIVGPKLKEMNEDARAKHLYLRAMLTQFKIDLDQAVTENVLRKQK</sequence>
<evidence type="ECO:0000313" key="5">
    <source>
        <dbReference type="Proteomes" id="UP001609219"/>
    </source>
</evidence>
<comment type="caution">
    <text evidence="2">The sequence shown here is derived from an EMBL/GenBank/DDBJ whole genome shotgun (WGS) entry which is preliminary data.</text>
</comment>
<feature type="domain" description="Double-GTPase 2" evidence="1">
    <location>
        <begin position="12"/>
        <end position="171"/>
    </location>
</feature>
<proteinExistence type="predicted"/>
<dbReference type="InterPro" id="IPR045528">
    <property type="entry name" value="DO-GTPase2"/>
</dbReference>
<protein>
    <submittedName>
        <fullName evidence="2">ATP/GTP-binding protein</fullName>
    </submittedName>
</protein>
<evidence type="ECO:0000259" key="1">
    <source>
        <dbReference type="Pfam" id="PF19993"/>
    </source>
</evidence>
<evidence type="ECO:0000313" key="3">
    <source>
        <dbReference type="EMBL" id="MFH5243093.1"/>
    </source>
</evidence>
<dbReference type="Gene3D" id="3.40.50.300">
    <property type="entry name" value="P-loop containing nucleotide triphosphate hydrolases"/>
    <property type="match status" value="1"/>
</dbReference>
<keyword evidence="5" id="KW-1185">Reference proteome</keyword>
<dbReference type="Proteomes" id="UP001609219">
    <property type="component" value="Unassembled WGS sequence"/>
</dbReference>
<evidence type="ECO:0000313" key="4">
    <source>
        <dbReference type="Proteomes" id="UP001609176"/>
    </source>
</evidence>
<gene>
    <name evidence="3" type="ORF">ACHIPV_14565</name>
    <name evidence="2" type="ORF">ACHIRB_06135</name>
</gene>
<dbReference type="Pfam" id="PF19993">
    <property type="entry name" value="DO-GTPase2"/>
    <property type="match status" value="1"/>
</dbReference>
<dbReference type="SUPFAM" id="SSF52540">
    <property type="entry name" value="P-loop containing nucleoside triphosphate hydrolases"/>
    <property type="match status" value="1"/>
</dbReference>
<reference evidence="4 5" key="1">
    <citation type="submission" date="2024-10" db="EMBL/GenBank/DDBJ databases">
        <authorList>
            <person name="Riesco R."/>
        </authorList>
    </citation>
    <scope>NUCLEOTIDE SEQUENCE [LARGE SCALE GENOMIC DNA]</scope>
    <source>
        <strain evidence="3 4">NCIMB 15448</strain>
        <strain evidence="2 5">NCIMB 15450</strain>
    </source>
</reference>
<evidence type="ECO:0000313" key="2">
    <source>
        <dbReference type="EMBL" id="MFH5228160.1"/>
    </source>
</evidence>
<name>A0ABW7K008_9NOCA</name>
<dbReference type="EMBL" id="JBIMSN010000025">
    <property type="protein sequence ID" value="MFH5228160.1"/>
    <property type="molecule type" value="Genomic_DNA"/>
</dbReference>
<accession>A0ABW7K008</accession>
<organism evidence="2 5">
    <name type="scientific">Antrihabitans spumae</name>
    <dbReference type="NCBI Taxonomy" id="3373370"/>
    <lineage>
        <taxon>Bacteria</taxon>
        <taxon>Bacillati</taxon>
        <taxon>Actinomycetota</taxon>
        <taxon>Actinomycetes</taxon>
        <taxon>Mycobacteriales</taxon>
        <taxon>Nocardiaceae</taxon>
        <taxon>Antrihabitans</taxon>
    </lineage>
</organism>
<dbReference type="Proteomes" id="UP001609176">
    <property type="component" value="Unassembled WGS sequence"/>
</dbReference>
<dbReference type="RefSeq" id="WP_395124811.1">
    <property type="nucleotide sequence ID" value="NZ_JBIMSN010000025.1"/>
</dbReference>
<dbReference type="EMBL" id="JBIMSP010000021">
    <property type="protein sequence ID" value="MFH5243093.1"/>
    <property type="molecule type" value="Genomic_DNA"/>
</dbReference>
<dbReference type="InterPro" id="IPR027417">
    <property type="entry name" value="P-loop_NTPase"/>
</dbReference>